<dbReference type="InterPro" id="IPR023404">
    <property type="entry name" value="rSAM_horseshoe"/>
</dbReference>
<feature type="domain" description="Radical SAM core" evidence="2">
    <location>
        <begin position="220"/>
        <end position="436"/>
    </location>
</feature>
<dbReference type="SFLD" id="SFLDS00029">
    <property type="entry name" value="Radical_SAM"/>
    <property type="match status" value="1"/>
</dbReference>
<dbReference type="AlphaFoldDB" id="A0A5B8XUQ6"/>
<feature type="region of interest" description="Disordered" evidence="1">
    <location>
        <begin position="483"/>
        <end position="513"/>
    </location>
</feature>
<name>A0A5B8XUQ6_9DELT</name>
<gene>
    <name evidence="3" type="ORF">FRD01_11270</name>
</gene>
<evidence type="ECO:0000313" key="3">
    <source>
        <dbReference type="EMBL" id="QED27803.1"/>
    </source>
</evidence>
<keyword evidence="4" id="KW-1185">Reference proteome</keyword>
<dbReference type="SFLD" id="SFLDG01082">
    <property type="entry name" value="B12-binding_domain_containing"/>
    <property type="match status" value="1"/>
</dbReference>
<protein>
    <submittedName>
        <fullName evidence="3">Radical SAM protein</fullName>
    </submittedName>
</protein>
<dbReference type="InterPro" id="IPR006638">
    <property type="entry name" value="Elp3/MiaA/NifB-like_rSAM"/>
</dbReference>
<evidence type="ECO:0000256" key="1">
    <source>
        <dbReference type="SAM" id="MobiDB-lite"/>
    </source>
</evidence>
<dbReference type="SMART" id="SM00729">
    <property type="entry name" value="Elp3"/>
    <property type="match status" value="1"/>
</dbReference>
<dbReference type="PANTHER" id="PTHR42731:SF5">
    <property type="entry name" value="RADICAL SAM DOMAIN PROTEIN"/>
    <property type="match status" value="1"/>
</dbReference>
<dbReference type="RefSeq" id="WP_146959662.1">
    <property type="nucleotide sequence ID" value="NZ_CP042467.1"/>
</dbReference>
<dbReference type="EMBL" id="CP042467">
    <property type="protein sequence ID" value="QED27803.1"/>
    <property type="molecule type" value="Genomic_DNA"/>
</dbReference>
<sequence length="513" mass="57391">MSKRYELLKTIEDRLEDESGTIYKDAPFRVSLVYPSPYHVAMSSLGYQTIYRILNLREDVVCERAFLPEDPDFWRRSRTSLLTYESQKPAADADMVAFSIAYETEIVGLLECLDLAGIPIRASDRGPGWPLVVFGGPLTNSNPLPAAPFADLIVMGEGEELIHVIIDWWKSSVSREAFFRDISALPGIYVPSIHGEVLRPIAQVNDSNLPAYSQIRTPNTELSNMHLVENARGCHRGCTFCVMRRTTNGGMRTVEPERVLATIPDDATRVGLVGAATTDHPKILDILRGIVDSGREVGLSSLRADRLTPEFMELLKRGGAQTLTIGSDGTSARMRKLAQKSIKDHHIIRSAEYVRDYGLRLLKIYMVFGYPEETDEDIEEMLALVEHLSSICKVAIGLSPLVAKKNTPLDGVPYEDQKVLENRFKYIQTRVDKDVEVRAISVRWAWVEYMLAQGGWDMADAAEEAWREGGTYSAWRRAIKKHRKGPAPLKKPATDRLTPGAFLGEVDKRAPSA</sequence>
<dbReference type="Pfam" id="PF04055">
    <property type="entry name" value="Radical_SAM"/>
    <property type="match status" value="1"/>
</dbReference>
<dbReference type="Proteomes" id="UP000321595">
    <property type="component" value="Chromosome"/>
</dbReference>
<dbReference type="GO" id="GO:0051536">
    <property type="term" value="F:iron-sulfur cluster binding"/>
    <property type="evidence" value="ECO:0007669"/>
    <property type="project" value="InterPro"/>
</dbReference>
<dbReference type="PANTHER" id="PTHR42731">
    <property type="entry name" value="SLL1084 PROTEIN"/>
    <property type="match status" value="1"/>
</dbReference>
<evidence type="ECO:0000259" key="2">
    <source>
        <dbReference type="PROSITE" id="PS51918"/>
    </source>
</evidence>
<organism evidence="3 4">
    <name type="scientific">Microvenator marinus</name>
    <dbReference type="NCBI Taxonomy" id="2600177"/>
    <lineage>
        <taxon>Bacteria</taxon>
        <taxon>Deltaproteobacteria</taxon>
        <taxon>Bradymonadales</taxon>
        <taxon>Microvenatoraceae</taxon>
        <taxon>Microvenator</taxon>
    </lineage>
</organism>
<dbReference type="PROSITE" id="PS51918">
    <property type="entry name" value="RADICAL_SAM"/>
    <property type="match status" value="1"/>
</dbReference>
<dbReference type="KEGG" id="bbae:FRD01_11270"/>
<dbReference type="InterPro" id="IPR007197">
    <property type="entry name" value="rSAM"/>
</dbReference>
<dbReference type="GO" id="GO:0003824">
    <property type="term" value="F:catalytic activity"/>
    <property type="evidence" value="ECO:0007669"/>
    <property type="project" value="InterPro"/>
</dbReference>
<reference evidence="3 4" key="1">
    <citation type="submission" date="2019-08" db="EMBL/GenBank/DDBJ databases">
        <authorList>
            <person name="Liang Q."/>
        </authorList>
    </citation>
    <scope>NUCLEOTIDE SEQUENCE [LARGE SCALE GENOMIC DNA]</scope>
    <source>
        <strain evidence="3 4">V1718</strain>
    </source>
</reference>
<evidence type="ECO:0000313" key="4">
    <source>
        <dbReference type="Proteomes" id="UP000321595"/>
    </source>
</evidence>
<dbReference type="Pfam" id="PF19864">
    <property type="entry name" value="Radical_SAM_N2"/>
    <property type="match status" value="1"/>
</dbReference>
<dbReference type="SUPFAM" id="SSF102114">
    <property type="entry name" value="Radical SAM enzymes"/>
    <property type="match status" value="1"/>
</dbReference>
<proteinExistence type="predicted"/>
<dbReference type="InterPro" id="IPR058240">
    <property type="entry name" value="rSAM_sf"/>
</dbReference>
<accession>A0A5B8XUQ6</accession>
<dbReference type="OrthoDB" id="9806827at2"/>
<dbReference type="InterPro" id="IPR045784">
    <property type="entry name" value="Radical_SAM_N2"/>
</dbReference>
<dbReference type="Gene3D" id="3.80.30.20">
    <property type="entry name" value="tm_1862 like domain"/>
    <property type="match status" value="1"/>
</dbReference>
<dbReference type="CDD" id="cd01335">
    <property type="entry name" value="Radical_SAM"/>
    <property type="match status" value="1"/>
</dbReference>